<keyword evidence="3" id="KW-0732">Signal</keyword>
<evidence type="ECO:0000256" key="2">
    <source>
        <dbReference type="ARBA" id="ARBA00022801"/>
    </source>
</evidence>
<dbReference type="InterPro" id="IPR029055">
    <property type="entry name" value="Ntn_hydrolases_N"/>
</dbReference>
<dbReference type="STRING" id="225848.Sps_02945"/>
<dbReference type="Pfam" id="PF02275">
    <property type="entry name" value="CBAH"/>
    <property type="match status" value="1"/>
</dbReference>
<sequence>MKIHFTALTCIFTLGLAGASTFTVEACTDVAWNTKTFGTLISRTNDWLEPTKGEIRVLPAGSERLLLGLDKAGGKYKTKYTVAGIFSYGGLVHDVVNSEGMRASVLYYGPMTMGEKLKGSVSQLTYGEYLATNFANVKEVLANINQIKSTLVELPGLPIAPKFHWTVTDKSGDRAIIELDPEGVNVYTGEDAQVMTNQPSVKAHIDNWDKVWSKQELANSNGKSIIGEKGNVNPEQRYLHARYFLSHLTEPQSTINGLMKLQATVVKVPHDAPNRIVDGEMTEYATEWTISQSLETGTTFLEYTWGDVFTRFNLNVYTLIENNKPVRIKLDDPNLAGDITQKIIDLSNK</sequence>
<comment type="similarity">
    <text evidence="1">Belongs to the peptidase C59 family.</text>
</comment>
<dbReference type="InterPro" id="IPR029132">
    <property type="entry name" value="CBAH/NAAA_C"/>
</dbReference>
<evidence type="ECO:0000256" key="1">
    <source>
        <dbReference type="ARBA" id="ARBA00006625"/>
    </source>
</evidence>
<dbReference type="RefSeq" id="WP_077753186.1">
    <property type="nucleotide sequence ID" value="NZ_CP014782.1"/>
</dbReference>
<dbReference type="Gene3D" id="3.60.60.10">
    <property type="entry name" value="Penicillin V Acylase, Chain A"/>
    <property type="match status" value="1"/>
</dbReference>
<dbReference type="AlphaFoldDB" id="A0A1S6HRF5"/>
<evidence type="ECO:0000256" key="3">
    <source>
        <dbReference type="SAM" id="SignalP"/>
    </source>
</evidence>
<evidence type="ECO:0000259" key="4">
    <source>
        <dbReference type="Pfam" id="PF02275"/>
    </source>
</evidence>
<dbReference type="PANTHER" id="PTHR35527:SF2">
    <property type="entry name" value="HYDROLASE"/>
    <property type="match status" value="1"/>
</dbReference>
<evidence type="ECO:0000313" key="5">
    <source>
        <dbReference type="EMBL" id="AQS38092.1"/>
    </source>
</evidence>
<protein>
    <submittedName>
        <fullName evidence="5">Penicillin V acylase-like amidase</fullName>
        <ecNumber evidence="5">3.5.1.24</ecNumber>
    </submittedName>
</protein>
<keyword evidence="6" id="KW-1185">Reference proteome</keyword>
<dbReference type="InterPro" id="IPR052193">
    <property type="entry name" value="Peptidase_C59"/>
</dbReference>
<dbReference type="GO" id="GO:0045302">
    <property type="term" value="F:choloylglycine hydrolase activity"/>
    <property type="evidence" value="ECO:0007669"/>
    <property type="project" value="UniProtKB-EC"/>
</dbReference>
<keyword evidence="2 5" id="KW-0378">Hydrolase</keyword>
<reference evidence="5 6" key="1">
    <citation type="submission" date="2016-03" db="EMBL/GenBank/DDBJ databases">
        <title>Complete genome sequence of Shewanella psychrophila WP2, a deep sea bacterium isolated from west Pacific sediment.</title>
        <authorList>
            <person name="Xu G."/>
            <person name="Jian H."/>
        </authorList>
    </citation>
    <scope>NUCLEOTIDE SEQUENCE [LARGE SCALE GENOMIC DNA]</scope>
    <source>
        <strain evidence="5 6">WP2</strain>
    </source>
</reference>
<accession>A0A1S6HRF5</accession>
<name>A0A1S6HRF5_9GAMM</name>
<dbReference type="EMBL" id="CP014782">
    <property type="protein sequence ID" value="AQS38092.1"/>
    <property type="molecule type" value="Genomic_DNA"/>
</dbReference>
<dbReference type="PANTHER" id="PTHR35527">
    <property type="entry name" value="CHOLOYLGLYCINE HYDROLASE"/>
    <property type="match status" value="1"/>
</dbReference>
<gene>
    <name evidence="5" type="ORF">Sps_02945</name>
</gene>
<dbReference type="EC" id="3.5.1.24" evidence="5"/>
<feature type="signal peptide" evidence="3">
    <location>
        <begin position="1"/>
        <end position="19"/>
    </location>
</feature>
<proteinExistence type="inferred from homology"/>
<evidence type="ECO:0000313" key="6">
    <source>
        <dbReference type="Proteomes" id="UP000189545"/>
    </source>
</evidence>
<dbReference type="OrthoDB" id="1265391at2"/>
<organism evidence="5 6">
    <name type="scientific">Shewanella psychrophila</name>
    <dbReference type="NCBI Taxonomy" id="225848"/>
    <lineage>
        <taxon>Bacteria</taxon>
        <taxon>Pseudomonadati</taxon>
        <taxon>Pseudomonadota</taxon>
        <taxon>Gammaproteobacteria</taxon>
        <taxon>Alteromonadales</taxon>
        <taxon>Shewanellaceae</taxon>
        <taxon>Shewanella</taxon>
    </lineage>
</organism>
<dbReference type="Proteomes" id="UP000189545">
    <property type="component" value="Chromosome"/>
</dbReference>
<dbReference type="SUPFAM" id="SSF56235">
    <property type="entry name" value="N-terminal nucleophile aminohydrolases (Ntn hydrolases)"/>
    <property type="match status" value="1"/>
</dbReference>
<feature type="domain" description="Choloylglycine hydrolase/NAAA C-terminal" evidence="4">
    <location>
        <begin position="27"/>
        <end position="314"/>
    </location>
</feature>
<feature type="chain" id="PRO_5012978219" evidence="3">
    <location>
        <begin position="20"/>
        <end position="349"/>
    </location>
</feature>
<dbReference type="KEGG" id="spsw:Sps_02945"/>